<evidence type="ECO:0000256" key="1">
    <source>
        <dbReference type="SAM" id="MobiDB-lite"/>
    </source>
</evidence>
<dbReference type="Proteomes" id="UP000355283">
    <property type="component" value="Unassembled WGS sequence"/>
</dbReference>
<dbReference type="EMBL" id="SDOX01000019">
    <property type="protein sequence ID" value="TFJ84510.1"/>
    <property type="molecule type" value="Genomic_DNA"/>
</dbReference>
<evidence type="ECO:0000313" key="2">
    <source>
        <dbReference type="EMBL" id="TFJ84510.1"/>
    </source>
</evidence>
<reference evidence="2 3" key="1">
    <citation type="submission" date="2019-01" db="EMBL/GenBank/DDBJ databases">
        <title>Nuclear Genome Assembly of the Microalgal Biofuel strain Nannochloropsis salina CCMP1776.</title>
        <authorList>
            <person name="Hovde B."/>
        </authorList>
    </citation>
    <scope>NUCLEOTIDE SEQUENCE [LARGE SCALE GENOMIC DNA]</scope>
    <source>
        <strain evidence="2 3">CCMP1776</strain>
    </source>
</reference>
<proteinExistence type="predicted"/>
<evidence type="ECO:0000313" key="3">
    <source>
        <dbReference type="Proteomes" id="UP000355283"/>
    </source>
</evidence>
<protein>
    <submittedName>
        <fullName evidence="2">Uncharacterized protein</fullName>
    </submittedName>
</protein>
<gene>
    <name evidence="2" type="ORF">NSK_004495</name>
</gene>
<sequence length="235" mass="26123">MTATLVYQVPGGDFGAYLLGPWKRTVECREFGKSYEHQRTSNSVVVIEHAVGVAAEPPTYFLNWKFGRSLEEEDLKLGFCMHFMQDPDITNLEWRFEEHKCHGWFLPSISVATLNFRSYDRSTTVTYRVVDEDTMAVSIVEVESQRSSVQYGHMLRLPVLDVDTSKIGFEDARGSPLQGELPSTGSAMEGGGGAVGVARRSQESQRGHALPPRWEAPVPCGTLAADDGQRDHGIK</sequence>
<feature type="region of interest" description="Disordered" evidence="1">
    <location>
        <begin position="171"/>
        <end position="235"/>
    </location>
</feature>
<keyword evidence="3" id="KW-1185">Reference proteome</keyword>
<dbReference type="OrthoDB" id="59066at2759"/>
<comment type="caution">
    <text evidence="2">The sequence shown here is derived from an EMBL/GenBank/DDBJ whole genome shotgun (WGS) entry which is preliminary data.</text>
</comment>
<dbReference type="AlphaFoldDB" id="A0A4D9CZ90"/>
<name>A0A4D9CZ90_9STRA</name>
<accession>A0A4D9CZ90</accession>
<organism evidence="2 3">
    <name type="scientific">Nannochloropsis salina CCMP1776</name>
    <dbReference type="NCBI Taxonomy" id="1027361"/>
    <lineage>
        <taxon>Eukaryota</taxon>
        <taxon>Sar</taxon>
        <taxon>Stramenopiles</taxon>
        <taxon>Ochrophyta</taxon>
        <taxon>Eustigmatophyceae</taxon>
        <taxon>Eustigmatales</taxon>
        <taxon>Monodopsidaceae</taxon>
        <taxon>Microchloropsis</taxon>
        <taxon>Microchloropsis salina</taxon>
    </lineage>
</organism>